<proteinExistence type="predicted"/>
<reference evidence="2 3" key="1">
    <citation type="journal article" date="2014" name="Int. J. Syst. Evol. Microbiol.">
        <title>Complete genome sequence of Corynebacterium casei LMG S-19264T (=DSM 44701T), isolated from a smear-ripened cheese.</title>
        <authorList>
            <consortium name="US DOE Joint Genome Institute (JGI-PGF)"/>
            <person name="Walter F."/>
            <person name="Albersmeier A."/>
            <person name="Kalinowski J."/>
            <person name="Ruckert C."/>
        </authorList>
    </citation>
    <scope>NUCLEOTIDE SEQUENCE [LARGE SCALE GENOMIC DNA]</scope>
    <source>
        <strain evidence="2 3">CGMCC 4.7111</strain>
    </source>
</reference>
<feature type="region of interest" description="Disordered" evidence="1">
    <location>
        <begin position="102"/>
        <end position="125"/>
    </location>
</feature>
<keyword evidence="3" id="KW-1185">Reference proteome</keyword>
<dbReference type="EMBL" id="BMMM01000014">
    <property type="protein sequence ID" value="GGN81044.1"/>
    <property type="molecule type" value="Genomic_DNA"/>
</dbReference>
<evidence type="ECO:0000313" key="3">
    <source>
        <dbReference type="Proteomes" id="UP000600365"/>
    </source>
</evidence>
<evidence type="ECO:0000256" key="1">
    <source>
        <dbReference type="SAM" id="MobiDB-lite"/>
    </source>
</evidence>
<dbReference type="AlphaFoldDB" id="A0A917YAJ0"/>
<gene>
    <name evidence="2" type="ORF">GCM10011579_067210</name>
</gene>
<evidence type="ECO:0000313" key="2">
    <source>
        <dbReference type="EMBL" id="GGN81044.1"/>
    </source>
</evidence>
<dbReference type="RefSeq" id="WP_189189870.1">
    <property type="nucleotide sequence ID" value="NZ_BMMM01000014.1"/>
</dbReference>
<name>A0A917YAJ0_9ACTN</name>
<dbReference type="Proteomes" id="UP000600365">
    <property type="component" value="Unassembled WGS sequence"/>
</dbReference>
<feature type="region of interest" description="Disordered" evidence="1">
    <location>
        <begin position="46"/>
        <end position="65"/>
    </location>
</feature>
<organism evidence="2 3">
    <name type="scientific">Streptomyces albiflavescens</name>
    <dbReference type="NCBI Taxonomy" id="1623582"/>
    <lineage>
        <taxon>Bacteria</taxon>
        <taxon>Bacillati</taxon>
        <taxon>Actinomycetota</taxon>
        <taxon>Actinomycetes</taxon>
        <taxon>Kitasatosporales</taxon>
        <taxon>Streptomycetaceae</taxon>
        <taxon>Streptomyces</taxon>
    </lineage>
</organism>
<protein>
    <submittedName>
        <fullName evidence="2">Uncharacterized protein</fullName>
    </submittedName>
</protein>
<accession>A0A917YAJ0</accession>
<sequence>MTEGEDVATRAIRVRLDGTASQSDIGALKKWLEREKPLEELVRNGDLRIQESAGTDKQGTDEHGTPMGAAIEILMLLSGAAAQTAFDTVFKQVGRGVKAWYENRRSVESGDPPDYDVDPVNLDER</sequence>
<comment type="caution">
    <text evidence="2">The sequence shown here is derived from an EMBL/GenBank/DDBJ whole genome shotgun (WGS) entry which is preliminary data.</text>
</comment>